<dbReference type="Proteomes" id="UP000805193">
    <property type="component" value="Unassembled WGS sequence"/>
</dbReference>
<evidence type="ECO:0000313" key="1">
    <source>
        <dbReference type="EMBL" id="KAG0431693.1"/>
    </source>
</evidence>
<name>A0AC60QC91_IXOPE</name>
<gene>
    <name evidence="1" type="ORF">HPB47_021549</name>
</gene>
<dbReference type="EMBL" id="JABSTQ010009205">
    <property type="protein sequence ID" value="KAG0431693.1"/>
    <property type="molecule type" value="Genomic_DNA"/>
</dbReference>
<protein>
    <submittedName>
        <fullName evidence="1">Uncharacterized protein</fullName>
    </submittedName>
</protein>
<reference evidence="1 2" key="1">
    <citation type="journal article" date="2020" name="Cell">
        <title>Large-Scale Comparative Analyses of Tick Genomes Elucidate Their Genetic Diversity and Vector Capacities.</title>
        <authorList>
            <consortium name="Tick Genome and Microbiome Consortium (TIGMIC)"/>
            <person name="Jia N."/>
            <person name="Wang J."/>
            <person name="Shi W."/>
            <person name="Du L."/>
            <person name="Sun Y."/>
            <person name="Zhan W."/>
            <person name="Jiang J.F."/>
            <person name="Wang Q."/>
            <person name="Zhang B."/>
            <person name="Ji P."/>
            <person name="Bell-Sakyi L."/>
            <person name="Cui X.M."/>
            <person name="Yuan T.T."/>
            <person name="Jiang B.G."/>
            <person name="Yang W.F."/>
            <person name="Lam T.T."/>
            <person name="Chang Q.C."/>
            <person name="Ding S.J."/>
            <person name="Wang X.J."/>
            <person name="Zhu J.G."/>
            <person name="Ruan X.D."/>
            <person name="Zhao L."/>
            <person name="Wei J.T."/>
            <person name="Ye R.Z."/>
            <person name="Que T.C."/>
            <person name="Du C.H."/>
            <person name="Zhou Y.H."/>
            <person name="Cheng J.X."/>
            <person name="Dai P.F."/>
            <person name="Guo W.B."/>
            <person name="Han X.H."/>
            <person name="Huang E.J."/>
            <person name="Li L.F."/>
            <person name="Wei W."/>
            <person name="Gao Y.C."/>
            <person name="Liu J.Z."/>
            <person name="Shao H.Z."/>
            <person name="Wang X."/>
            <person name="Wang C.C."/>
            <person name="Yang T.C."/>
            <person name="Huo Q.B."/>
            <person name="Li W."/>
            <person name="Chen H.Y."/>
            <person name="Chen S.E."/>
            <person name="Zhou L.G."/>
            <person name="Ni X.B."/>
            <person name="Tian J.H."/>
            <person name="Sheng Y."/>
            <person name="Liu T."/>
            <person name="Pan Y.S."/>
            <person name="Xia L.Y."/>
            <person name="Li J."/>
            <person name="Zhao F."/>
            <person name="Cao W.C."/>
        </authorList>
    </citation>
    <scope>NUCLEOTIDE SEQUENCE [LARGE SCALE GENOMIC DNA]</scope>
    <source>
        <strain evidence="1">Iper-2018</strain>
    </source>
</reference>
<accession>A0AC60QC91</accession>
<comment type="caution">
    <text evidence="1">The sequence shown here is derived from an EMBL/GenBank/DDBJ whole genome shotgun (WGS) entry which is preliminary data.</text>
</comment>
<proteinExistence type="predicted"/>
<keyword evidence="2" id="KW-1185">Reference proteome</keyword>
<sequence>MVIFCAVLAGVSYFCHATSFALTARVMDHWCRPPDGITMSRSEWKNVAIPVTEDGRHSQCSMYSLPLKPENTTMRTLIPCIEWEFNLEEYGNTIISEWSLVCNRSWLVSLASLTFDCGAALGGVISGIVADHIGRRPVVCFCVVVNVFAGFASGQTNLFAVFLTVRSIVAGSSEGLVKVLAVALYEVSPHHKWPLYCFSGVGVAVSIVPAFFLVLSVLHLNWVEVHLAIMVPTAFLVCVFYMILESPRWLLVTGNLQEAWKVALLAASTNRASPEAAINSLRKAGNDLKFATSENVDSHRITIQRLLLDPKTRTRSAIVCFAWLAVDFAFSSFAIASVVLVPIYASTALALRPIFYSGPLLFVLDTSLTGSTNTIDWCFQCIIFSNAGCTPRTIAFTSDWGESFSESLGRTAEHSVYSEKVRIISERFQNGQTTYWELQLFLTKKQSFKPQM</sequence>
<organism evidence="1 2">
    <name type="scientific">Ixodes persulcatus</name>
    <name type="common">Taiga tick</name>
    <dbReference type="NCBI Taxonomy" id="34615"/>
    <lineage>
        <taxon>Eukaryota</taxon>
        <taxon>Metazoa</taxon>
        <taxon>Ecdysozoa</taxon>
        <taxon>Arthropoda</taxon>
        <taxon>Chelicerata</taxon>
        <taxon>Arachnida</taxon>
        <taxon>Acari</taxon>
        <taxon>Parasitiformes</taxon>
        <taxon>Ixodida</taxon>
        <taxon>Ixodoidea</taxon>
        <taxon>Ixodidae</taxon>
        <taxon>Ixodinae</taxon>
        <taxon>Ixodes</taxon>
    </lineage>
</organism>
<evidence type="ECO:0000313" key="2">
    <source>
        <dbReference type="Proteomes" id="UP000805193"/>
    </source>
</evidence>